<keyword evidence="2" id="KW-1185">Reference proteome</keyword>
<name>A0A3S4ZH75_9PLAT</name>
<gene>
    <name evidence="1" type="ORF">PXEA_LOCUS4884</name>
</gene>
<comment type="caution">
    <text evidence="1">The sequence shown here is derived from an EMBL/GenBank/DDBJ whole genome shotgun (WGS) entry which is preliminary data.</text>
</comment>
<evidence type="ECO:0000313" key="1">
    <source>
        <dbReference type="EMBL" id="VEL11444.1"/>
    </source>
</evidence>
<accession>A0A3S4ZH75</accession>
<reference evidence="1" key="1">
    <citation type="submission" date="2018-11" db="EMBL/GenBank/DDBJ databases">
        <authorList>
            <consortium name="Pathogen Informatics"/>
        </authorList>
    </citation>
    <scope>NUCLEOTIDE SEQUENCE</scope>
</reference>
<proteinExistence type="predicted"/>
<sequence length="142" mass="15513">MQLCWATSAGWCCFVRLCGRGRSKLFEFIRDYSKSGCGLLSGPTGSIRSSFSPYFPASLCLFQTDDLDTTNPAGSSSAVEARRRAWLRLMARLEVVLCSLEASQYRPVCLALALLAEQRVVGLPKLAKVCGVSQQLPVSLSR</sequence>
<protein>
    <submittedName>
        <fullName evidence="1">Uncharacterized protein</fullName>
    </submittedName>
</protein>
<evidence type="ECO:0000313" key="2">
    <source>
        <dbReference type="Proteomes" id="UP000784294"/>
    </source>
</evidence>
<dbReference type="Proteomes" id="UP000784294">
    <property type="component" value="Unassembled WGS sequence"/>
</dbReference>
<dbReference type="AlphaFoldDB" id="A0A3S4ZH75"/>
<dbReference type="OrthoDB" id="769138at2759"/>
<dbReference type="EMBL" id="CAAALY010011804">
    <property type="protein sequence ID" value="VEL11444.1"/>
    <property type="molecule type" value="Genomic_DNA"/>
</dbReference>
<organism evidence="1 2">
    <name type="scientific">Protopolystoma xenopodis</name>
    <dbReference type="NCBI Taxonomy" id="117903"/>
    <lineage>
        <taxon>Eukaryota</taxon>
        <taxon>Metazoa</taxon>
        <taxon>Spiralia</taxon>
        <taxon>Lophotrochozoa</taxon>
        <taxon>Platyhelminthes</taxon>
        <taxon>Monogenea</taxon>
        <taxon>Polyopisthocotylea</taxon>
        <taxon>Polystomatidea</taxon>
        <taxon>Polystomatidae</taxon>
        <taxon>Protopolystoma</taxon>
    </lineage>
</organism>